<dbReference type="Proteomes" id="UP001350005">
    <property type="component" value="Unassembled WGS sequence"/>
</dbReference>
<feature type="transmembrane region" description="Helical" evidence="1">
    <location>
        <begin position="52"/>
        <end position="70"/>
    </location>
</feature>
<evidence type="ECO:0000313" key="2">
    <source>
        <dbReference type="EMBL" id="MEE6128616.1"/>
    </source>
</evidence>
<feature type="transmembrane region" description="Helical" evidence="1">
    <location>
        <begin position="79"/>
        <end position="97"/>
    </location>
</feature>
<evidence type="ECO:0000256" key="1">
    <source>
        <dbReference type="SAM" id="Phobius"/>
    </source>
</evidence>
<keyword evidence="3" id="KW-1185">Reference proteome</keyword>
<keyword evidence="1" id="KW-0812">Transmembrane</keyword>
<comment type="caution">
    <text evidence="2">The sequence shown here is derived from an EMBL/GenBank/DDBJ whole genome shotgun (WGS) entry which is preliminary data.</text>
</comment>
<keyword evidence="1" id="KW-0472">Membrane</keyword>
<name>A0ABU7R1D4_9FLAO</name>
<keyword evidence="1" id="KW-1133">Transmembrane helix</keyword>
<accession>A0ABU7R1D4</accession>
<evidence type="ECO:0000313" key="3">
    <source>
        <dbReference type="Proteomes" id="UP001350005"/>
    </source>
</evidence>
<dbReference type="RefSeq" id="WP_123841596.1">
    <property type="nucleotide sequence ID" value="NZ_CP033811.1"/>
</dbReference>
<dbReference type="EMBL" id="JAZGJU010000030">
    <property type="protein sequence ID" value="MEE6128616.1"/>
    <property type="molecule type" value="Genomic_DNA"/>
</dbReference>
<organism evidence="2 3">
    <name type="scientific">Chryseobacterium arthrosphaerae</name>
    <dbReference type="NCBI Taxonomy" id="651561"/>
    <lineage>
        <taxon>Bacteria</taxon>
        <taxon>Pseudomonadati</taxon>
        <taxon>Bacteroidota</taxon>
        <taxon>Flavobacteriia</taxon>
        <taxon>Flavobacteriales</taxon>
        <taxon>Weeksellaceae</taxon>
        <taxon>Chryseobacterium group</taxon>
        <taxon>Chryseobacterium</taxon>
    </lineage>
</organism>
<gene>
    <name evidence="2" type="ORF">V2E39_14565</name>
</gene>
<feature type="transmembrane region" description="Helical" evidence="1">
    <location>
        <begin position="12"/>
        <end position="32"/>
    </location>
</feature>
<evidence type="ECO:0008006" key="4">
    <source>
        <dbReference type="Google" id="ProtNLM"/>
    </source>
</evidence>
<reference evidence="2 3" key="1">
    <citation type="submission" date="2024-01" db="EMBL/GenBank/DDBJ databases">
        <title>Whole genome of Chryseobacterium arthrosphaerae NNCa 2741.</title>
        <authorList>
            <person name="Boriskina E.V."/>
            <person name="Gordinskaya N.A."/>
            <person name="Kropotov V.S."/>
            <person name="Alekseeva A.E."/>
            <person name="Makhova M.A."/>
            <person name="Kryazhev D.V."/>
            <person name="Shkurkina I.S."/>
        </authorList>
    </citation>
    <scope>NUCLEOTIDE SEQUENCE [LARGE SCALE GENOMIC DNA]</scope>
    <source>
        <strain evidence="2 3">NNCa 2741</strain>
    </source>
</reference>
<sequence length="103" mass="11911">MNQYKYTMTFSLLSLPLMVFVIALAGGGHGSYWPFLVFFPFSMTGSFFNESISTYLFVAGLLQFFVYGFLLDKMNPRKVLPFVFIIHVLCVFTVFMLKKDDLF</sequence>
<proteinExistence type="predicted"/>
<dbReference type="SUPFAM" id="SSF103473">
    <property type="entry name" value="MFS general substrate transporter"/>
    <property type="match status" value="1"/>
</dbReference>
<dbReference type="InterPro" id="IPR036259">
    <property type="entry name" value="MFS_trans_sf"/>
</dbReference>
<protein>
    <recommendedName>
        <fullName evidence="4">MFS transporter</fullName>
    </recommendedName>
</protein>